<reference evidence="4 5" key="1">
    <citation type="submission" date="2018-03" db="EMBL/GenBank/DDBJ databases">
        <title>Whole genome analyses suggest that Burkholderia sensu lato contains two further novel genera in the rhizoxinica-symbiotica group Mycetohabitans gen. nov., and Trinickia gen. nov.: implications for the evolution of diazotrophy and nodulation in the Burkholderiaceae.</title>
        <authorList>
            <person name="Estrada De Los Santos P."/>
            <person name="Palmer M."/>
            <person name="Chavez-Ramirez B."/>
            <person name="Steenkamp E.T."/>
            <person name="Hirsch A.M."/>
            <person name="Manyaka P."/>
            <person name="Maluk M."/>
            <person name="Lafos M."/>
            <person name="Crook M."/>
            <person name="Gross E."/>
            <person name="Simon M.F."/>
            <person name="Bueno Dos Reis Junior F."/>
            <person name="Poole P.S."/>
            <person name="Venter S.N."/>
            <person name="James E.K."/>
        </authorList>
    </citation>
    <scope>NUCLEOTIDE SEQUENCE [LARGE SCALE GENOMIC DNA]</scope>
    <source>
        <strain evidence="4 5">JPY-366</strain>
    </source>
</reference>
<dbReference type="GO" id="GO:0016829">
    <property type="term" value="F:lyase activity"/>
    <property type="evidence" value="ECO:0007669"/>
    <property type="project" value="InterPro"/>
</dbReference>
<name>A0A2T3XL74_9BURK</name>
<dbReference type="AlphaFoldDB" id="A0A2T3XL74"/>
<dbReference type="Gene3D" id="1.10.4100.10">
    <property type="entry name" value="2-methylcitrate dehydratase PrpD"/>
    <property type="match status" value="1"/>
</dbReference>
<gene>
    <name evidence="4" type="ORF">C9I57_29205</name>
</gene>
<evidence type="ECO:0000259" key="2">
    <source>
        <dbReference type="Pfam" id="PF03972"/>
    </source>
</evidence>
<dbReference type="Pfam" id="PF03972">
    <property type="entry name" value="MmgE_PrpD_N"/>
    <property type="match status" value="1"/>
</dbReference>
<feature type="domain" description="MmgE/PrpD C-terminal" evidence="3">
    <location>
        <begin position="295"/>
        <end position="450"/>
    </location>
</feature>
<comment type="similarity">
    <text evidence="1">Belongs to the PrpD family.</text>
</comment>
<feature type="domain" description="MmgE/PrpD N-terminal" evidence="2">
    <location>
        <begin position="35"/>
        <end position="269"/>
    </location>
</feature>
<organism evidence="4 5">
    <name type="scientific">Trinickia symbiotica</name>
    <dbReference type="NCBI Taxonomy" id="863227"/>
    <lineage>
        <taxon>Bacteria</taxon>
        <taxon>Pseudomonadati</taxon>
        <taxon>Pseudomonadota</taxon>
        <taxon>Betaproteobacteria</taxon>
        <taxon>Burkholderiales</taxon>
        <taxon>Burkholderiaceae</taxon>
        <taxon>Trinickia</taxon>
    </lineage>
</organism>
<evidence type="ECO:0000313" key="5">
    <source>
        <dbReference type="Proteomes" id="UP000240638"/>
    </source>
</evidence>
<dbReference type="SUPFAM" id="SSF103378">
    <property type="entry name" value="2-methylcitrate dehydratase PrpD"/>
    <property type="match status" value="1"/>
</dbReference>
<dbReference type="Proteomes" id="UP000240638">
    <property type="component" value="Unassembled WGS sequence"/>
</dbReference>
<dbReference type="EMBL" id="PYUC01000021">
    <property type="protein sequence ID" value="PTB17281.1"/>
    <property type="molecule type" value="Genomic_DNA"/>
</dbReference>
<sequence length="474" mass="50254">MRGRSGCFGNPKPTNPKLVNRRKKGDVMAISATTSLADFISNVRELPAVVCERAKLHIADTLACIYAGSASRAAALAKQISAREDECARIIVPGLGRWNDPALAALLTGVCAHADDFDDTSEHSMNGHPSAPIVSALIPTACMLGASGTDVVRAYAVGVEVACKLGVAVGPAHTSRGWHTMSTLGTLGAAAAAANLRGLDAVQTQHAVGIACSFAGGLLGNTGTMTKALHCGRAAHGGYLAAALAEQGFTAGADILEAEAGFIDALTDRSVDRIDLPGLGGDWELLRPGLAVKLYPCCSCTHLAIDGAIEIKGRHTFDPSSIERITCSVREECTHYLRFPNPRNGIEAKFSMTYTVAVALTRGKVTLEDFETTALDREDVAVLVPKVRMVACFDENEVGSIEVVLKDGQRFATRRAAPHGSPDDPPEWDDIIGKLRQSVARGTSCVPQQLEEFFVAIRGMDKLSKFVDLLETYL</sequence>
<evidence type="ECO:0000313" key="4">
    <source>
        <dbReference type="EMBL" id="PTB17281.1"/>
    </source>
</evidence>
<accession>A0A2T3XL74</accession>
<dbReference type="PANTHER" id="PTHR16943">
    <property type="entry name" value="2-METHYLCITRATE DEHYDRATASE-RELATED"/>
    <property type="match status" value="1"/>
</dbReference>
<dbReference type="InterPro" id="IPR036148">
    <property type="entry name" value="MmgE/PrpD_sf"/>
</dbReference>
<dbReference type="Pfam" id="PF19305">
    <property type="entry name" value="MmgE_PrpD_C"/>
    <property type="match status" value="1"/>
</dbReference>
<dbReference type="InterPro" id="IPR045336">
    <property type="entry name" value="MmgE_PrpD_N"/>
</dbReference>
<evidence type="ECO:0000256" key="1">
    <source>
        <dbReference type="ARBA" id="ARBA00006174"/>
    </source>
</evidence>
<comment type="caution">
    <text evidence="4">The sequence shown here is derived from an EMBL/GenBank/DDBJ whole genome shotgun (WGS) entry which is preliminary data.</text>
</comment>
<dbReference type="InterPro" id="IPR042188">
    <property type="entry name" value="MmgE/PrpD_sf_2"/>
</dbReference>
<evidence type="ECO:0000259" key="3">
    <source>
        <dbReference type="Pfam" id="PF19305"/>
    </source>
</evidence>
<proteinExistence type="inferred from homology"/>
<protein>
    <submittedName>
        <fullName evidence="4">MmgE/PrpD family protein</fullName>
    </submittedName>
</protein>
<dbReference type="PANTHER" id="PTHR16943:SF8">
    <property type="entry name" value="2-METHYLCITRATE DEHYDRATASE"/>
    <property type="match status" value="1"/>
</dbReference>
<dbReference type="InterPro" id="IPR045337">
    <property type="entry name" value="MmgE_PrpD_C"/>
</dbReference>
<dbReference type="InterPro" id="IPR042183">
    <property type="entry name" value="MmgE/PrpD_sf_1"/>
</dbReference>
<dbReference type="Gene3D" id="3.30.1330.120">
    <property type="entry name" value="2-methylcitrate dehydratase PrpD"/>
    <property type="match status" value="1"/>
</dbReference>
<dbReference type="InterPro" id="IPR005656">
    <property type="entry name" value="MmgE_PrpD"/>
</dbReference>